<organism evidence="1 2">
    <name type="scientific">Sulfitobacter porphyrae</name>
    <dbReference type="NCBI Taxonomy" id="1246864"/>
    <lineage>
        <taxon>Bacteria</taxon>
        <taxon>Pseudomonadati</taxon>
        <taxon>Pseudomonadota</taxon>
        <taxon>Alphaproteobacteria</taxon>
        <taxon>Rhodobacterales</taxon>
        <taxon>Roseobacteraceae</taxon>
        <taxon>Sulfitobacter</taxon>
    </lineage>
</organism>
<dbReference type="SUPFAM" id="SSF54637">
    <property type="entry name" value="Thioesterase/thiol ester dehydrase-isomerase"/>
    <property type="match status" value="1"/>
</dbReference>
<gene>
    <name evidence="1" type="ORF">ACFQFQ_09080</name>
</gene>
<dbReference type="InterPro" id="IPR029069">
    <property type="entry name" value="HotDog_dom_sf"/>
</dbReference>
<dbReference type="Proteomes" id="UP001596353">
    <property type="component" value="Unassembled WGS sequence"/>
</dbReference>
<dbReference type="Pfam" id="PF14539">
    <property type="entry name" value="DUF4442"/>
    <property type="match status" value="1"/>
</dbReference>
<sequence>MTPYDMIKSHLDTAVPFATYTGVALIELGDGTASARLDQRNEVSNHIKSMHAGAMFTLGEAASGAAMAGALAPVILDMRPVAATAQIAFVKVAHGTLTAHAKTSAPGAELLERIKFEGKAAFDVTVDIRDESGDSVAEMTVNWHVSAARSA</sequence>
<dbReference type="EMBL" id="JBHSWG010000001">
    <property type="protein sequence ID" value="MFC6759603.1"/>
    <property type="molecule type" value="Genomic_DNA"/>
</dbReference>
<name>A0ABW2B256_9RHOB</name>
<protein>
    <submittedName>
        <fullName evidence="1">DUF4442 domain-containing protein</fullName>
    </submittedName>
</protein>
<keyword evidence="2" id="KW-1185">Reference proteome</keyword>
<comment type="caution">
    <text evidence="1">The sequence shown here is derived from an EMBL/GenBank/DDBJ whole genome shotgun (WGS) entry which is preliminary data.</text>
</comment>
<reference evidence="2" key="1">
    <citation type="journal article" date="2019" name="Int. J. Syst. Evol. Microbiol.">
        <title>The Global Catalogue of Microorganisms (GCM) 10K type strain sequencing project: providing services to taxonomists for standard genome sequencing and annotation.</title>
        <authorList>
            <consortium name="The Broad Institute Genomics Platform"/>
            <consortium name="The Broad Institute Genome Sequencing Center for Infectious Disease"/>
            <person name="Wu L."/>
            <person name="Ma J."/>
        </authorList>
    </citation>
    <scope>NUCLEOTIDE SEQUENCE [LARGE SCALE GENOMIC DNA]</scope>
    <source>
        <strain evidence="2">CCUG 66188</strain>
    </source>
</reference>
<proteinExistence type="predicted"/>
<dbReference type="Gene3D" id="3.10.129.10">
    <property type="entry name" value="Hotdog Thioesterase"/>
    <property type="match status" value="1"/>
</dbReference>
<dbReference type="InterPro" id="IPR027961">
    <property type="entry name" value="DUF4442"/>
</dbReference>
<accession>A0ABW2B256</accession>
<evidence type="ECO:0000313" key="2">
    <source>
        <dbReference type="Proteomes" id="UP001596353"/>
    </source>
</evidence>
<evidence type="ECO:0000313" key="1">
    <source>
        <dbReference type="EMBL" id="MFC6759603.1"/>
    </source>
</evidence>